<name>A0A0E9UDD5_ANGAN</name>
<dbReference type="AlphaFoldDB" id="A0A0E9UDD5"/>
<reference evidence="1" key="2">
    <citation type="journal article" date="2015" name="Fish Shellfish Immunol.">
        <title>Early steps in the European eel (Anguilla anguilla)-Vibrio vulnificus interaction in the gills: Role of the RtxA13 toxin.</title>
        <authorList>
            <person name="Callol A."/>
            <person name="Pajuelo D."/>
            <person name="Ebbesson L."/>
            <person name="Teles M."/>
            <person name="MacKenzie S."/>
            <person name="Amaro C."/>
        </authorList>
    </citation>
    <scope>NUCLEOTIDE SEQUENCE</scope>
</reference>
<sequence>MVYLFLIWGELHSDLLLGNIPIKAEIDSVMIYCNNWGNKI</sequence>
<protein>
    <submittedName>
        <fullName evidence="1">Uncharacterized protein</fullName>
    </submittedName>
</protein>
<proteinExistence type="predicted"/>
<accession>A0A0E9UDD5</accession>
<evidence type="ECO:0000313" key="1">
    <source>
        <dbReference type="EMBL" id="JAH63879.1"/>
    </source>
</evidence>
<organism evidence="1">
    <name type="scientific">Anguilla anguilla</name>
    <name type="common">European freshwater eel</name>
    <name type="synonym">Muraena anguilla</name>
    <dbReference type="NCBI Taxonomy" id="7936"/>
    <lineage>
        <taxon>Eukaryota</taxon>
        <taxon>Metazoa</taxon>
        <taxon>Chordata</taxon>
        <taxon>Craniata</taxon>
        <taxon>Vertebrata</taxon>
        <taxon>Euteleostomi</taxon>
        <taxon>Actinopterygii</taxon>
        <taxon>Neopterygii</taxon>
        <taxon>Teleostei</taxon>
        <taxon>Anguilliformes</taxon>
        <taxon>Anguillidae</taxon>
        <taxon>Anguilla</taxon>
    </lineage>
</organism>
<dbReference type="EMBL" id="GBXM01044698">
    <property type="protein sequence ID" value="JAH63879.1"/>
    <property type="molecule type" value="Transcribed_RNA"/>
</dbReference>
<reference evidence="1" key="1">
    <citation type="submission" date="2014-11" db="EMBL/GenBank/DDBJ databases">
        <authorList>
            <person name="Amaro Gonzalez C."/>
        </authorList>
    </citation>
    <scope>NUCLEOTIDE SEQUENCE</scope>
</reference>